<feature type="region of interest" description="Disordered" evidence="1">
    <location>
        <begin position="546"/>
        <end position="633"/>
    </location>
</feature>
<protein>
    <submittedName>
        <fullName evidence="2">Uncharacterized protein</fullName>
    </submittedName>
</protein>
<feature type="compositionally biased region" description="Polar residues" evidence="1">
    <location>
        <begin position="622"/>
        <end position="633"/>
    </location>
</feature>
<dbReference type="OrthoDB" id="2802795at2759"/>
<feature type="compositionally biased region" description="Polar residues" evidence="1">
    <location>
        <begin position="260"/>
        <end position="292"/>
    </location>
</feature>
<dbReference type="RefSeq" id="XP_043016587.1">
    <property type="nucleotide sequence ID" value="XM_043147873.1"/>
</dbReference>
<feature type="compositionally biased region" description="Low complexity" evidence="1">
    <location>
        <begin position="554"/>
        <end position="565"/>
    </location>
</feature>
<gene>
    <name evidence="2" type="ORF">E1B28_001897</name>
</gene>
<keyword evidence="3" id="KW-1185">Reference proteome</keyword>
<organism evidence="2 3">
    <name type="scientific">Marasmius oreades</name>
    <name type="common">fairy-ring Marasmius</name>
    <dbReference type="NCBI Taxonomy" id="181124"/>
    <lineage>
        <taxon>Eukaryota</taxon>
        <taxon>Fungi</taxon>
        <taxon>Dikarya</taxon>
        <taxon>Basidiomycota</taxon>
        <taxon>Agaricomycotina</taxon>
        <taxon>Agaricomycetes</taxon>
        <taxon>Agaricomycetidae</taxon>
        <taxon>Agaricales</taxon>
        <taxon>Marasmiineae</taxon>
        <taxon>Marasmiaceae</taxon>
        <taxon>Marasmius</taxon>
    </lineage>
</organism>
<feature type="compositionally biased region" description="Low complexity" evidence="1">
    <location>
        <begin position="314"/>
        <end position="332"/>
    </location>
</feature>
<sequence length="633" mass="68012">MSNLGLGYIHQDSVSTARFSQEHSSPSDDTAAPKHGTRPPISPLGSCKVPINEAGISPRSDYDVEDGNNSARPPPAPSISCAKPPFTLSLPSNKQRRRRGCLKQPSPLSSPSFSSPDASPALNYATFYHTLGGPGCSPPIGSDGSRSKGSSGSSTPKKTVSWCSQEQTGLGYLENVYPVDDWDRTPMEPVRTPLSYKDILELKAIQRTLPHAQQLPDPFTGKPANQYLSNVPIGLLPLLPDTAPHTPSSTPNISPSSSTGVTPNGSGSTTPLNISPRGSQHGTPEQSAQPSPRESPRGSPLPSPVRSPDRSPERGSSSSPPIHAHSPKISSPLAPPHPPSGAMNAEGNTNMLAPPTPRPRTKPTFHFNFVPLLDTPATSPTSVKPTSPSNALDSIPQALNAALGNLCNRNTLNQNDDEDSPPPTPALTITSLGCDSCSEVDTELSDIGEDMPFGVMFRKDADGSYDSYSRWRGRPLEKEDSKNKKKTKKNVIYINGEEIDLDGNASEEDEEDEQSCASSTCAVEHHEACSTSVIYINGEACTLDETMDIPSEPKTSSSRNLSPPSRRSRTPSPEPERKPRSHVPISPFHRAHPNFARMPSPEKSSRSYSPISPFHRAHPNLQLRSFSRSPTRD</sequence>
<dbReference type="EMBL" id="CM032181">
    <property type="protein sequence ID" value="KAG7100117.1"/>
    <property type="molecule type" value="Genomic_DNA"/>
</dbReference>
<feature type="region of interest" description="Disordered" evidence="1">
    <location>
        <begin position="464"/>
        <end position="486"/>
    </location>
</feature>
<evidence type="ECO:0000256" key="1">
    <source>
        <dbReference type="SAM" id="MobiDB-lite"/>
    </source>
</evidence>
<accession>A0A9P7V4Q0</accession>
<dbReference type="AlphaFoldDB" id="A0A9P7V4Q0"/>
<feature type="region of interest" description="Disordered" evidence="1">
    <location>
        <begin position="136"/>
        <end position="161"/>
    </location>
</feature>
<reference evidence="2" key="1">
    <citation type="journal article" date="2021" name="Genome Biol. Evol.">
        <title>The assembled and annotated genome of the fairy-ring fungus Marasmius oreades.</title>
        <authorList>
            <person name="Hiltunen M."/>
            <person name="Ament-Velasquez S.L."/>
            <person name="Johannesson H."/>
        </authorList>
    </citation>
    <scope>NUCLEOTIDE SEQUENCE</scope>
    <source>
        <strain evidence="2">03SP1</strain>
    </source>
</reference>
<dbReference type="KEGG" id="more:E1B28_001897"/>
<feature type="compositionally biased region" description="Low complexity" evidence="1">
    <location>
        <begin position="375"/>
        <end position="389"/>
    </location>
</feature>
<feature type="compositionally biased region" description="Polar residues" evidence="1">
    <location>
        <begin position="15"/>
        <end position="28"/>
    </location>
</feature>
<evidence type="ECO:0000313" key="3">
    <source>
        <dbReference type="Proteomes" id="UP001049176"/>
    </source>
</evidence>
<feature type="region of interest" description="Disordered" evidence="1">
    <location>
        <begin position="15"/>
        <end position="117"/>
    </location>
</feature>
<dbReference type="Proteomes" id="UP001049176">
    <property type="component" value="Chromosome 1"/>
</dbReference>
<feature type="region of interest" description="Disordered" evidence="1">
    <location>
        <begin position="239"/>
        <end position="390"/>
    </location>
</feature>
<comment type="caution">
    <text evidence="2">The sequence shown here is derived from an EMBL/GenBank/DDBJ whole genome shotgun (WGS) entry which is preliminary data.</text>
</comment>
<dbReference type="GeneID" id="66070973"/>
<evidence type="ECO:0000313" key="2">
    <source>
        <dbReference type="EMBL" id="KAG7100117.1"/>
    </source>
</evidence>
<name>A0A9P7V4Q0_9AGAR</name>
<feature type="compositionally biased region" description="Low complexity" evidence="1">
    <location>
        <begin position="105"/>
        <end position="117"/>
    </location>
</feature>
<feature type="compositionally biased region" description="Low complexity" evidence="1">
    <location>
        <begin position="141"/>
        <end position="154"/>
    </location>
</feature>
<feature type="compositionally biased region" description="Low complexity" evidence="1">
    <location>
        <begin position="246"/>
        <end position="259"/>
    </location>
</feature>
<proteinExistence type="predicted"/>